<dbReference type="EnsemblPlants" id="ONIVA06G15040.1">
    <property type="protein sequence ID" value="ONIVA06G15040.1"/>
    <property type="gene ID" value="ONIVA06G15040"/>
</dbReference>
<protein>
    <submittedName>
        <fullName evidence="2">Uncharacterized protein</fullName>
    </submittedName>
</protein>
<evidence type="ECO:0000313" key="2">
    <source>
        <dbReference type="EnsemblPlants" id="ONIVA06G15040.1"/>
    </source>
</evidence>
<feature type="compositionally biased region" description="Basic and acidic residues" evidence="1">
    <location>
        <begin position="39"/>
        <end position="50"/>
    </location>
</feature>
<dbReference type="Proteomes" id="UP000006591">
    <property type="component" value="Chromosome 6"/>
</dbReference>
<sequence>MTRPLLRTLHFAAGLDVDLLTSADQERFGRQRSKGRKNQSREESEEDTSHRLIQYHISITQDSRDSGPPLSVNFYI</sequence>
<reference evidence="2" key="2">
    <citation type="submission" date="2018-04" db="EMBL/GenBank/DDBJ databases">
        <title>OnivRS2 (Oryza nivara Reference Sequence Version 2).</title>
        <authorList>
            <person name="Zhang J."/>
            <person name="Kudrna D."/>
            <person name="Lee S."/>
            <person name="Talag J."/>
            <person name="Rajasekar S."/>
            <person name="Welchert J."/>
            <person name="Hsing Y.-I."/>
            <person name="Wing R.A."/>
        </authorList>
    </citation>
    <scope>NUCLEOTIDE SEQUENCE [LARGE SCALE GENOMIC DNA]</scope>
    <source>
        <strain evidence="2">SL10</strain>
    </source>
</reference>
<feature type="region of interest" description="Disordered" evidence="1">
    <location>
        <begin position="24"/>
        <end position="50"/>
    </location>
</feature>
<name>A0A0E0HPY8_ORYNI</name>
<dbReference type="HOGENOM" id="CLU_2658744_0_0_1"/>
<evidence type="ECO:0000256" key="1">
    <source>
        <dbReference type="SAM" id="MobiDB-lite"/>
    </source>
</evidence>
<keyword evidence="3" id="KW-1185">Reference proteome</keyword>
<organism evidence="2">
    <name type="scientific">Oryza nivara</name>
    <name type="common">Indian wild rice</name>
    <name type="synonym">Oryza sativa f. spontanea</name>
    <dbReference type="NCBI Taxonomy" id="4536"/>
    <lineage>
        <taxon>Eukaryota</taxon>
        <taxon>Viridiplantae</taxon>
        <taxon>Streptophyta</taxon>
        <taxon>Embryophyta</taxon>
        <taxon>Tracheophyta</taxon>
        <taxon>Spermatophyta</taxon>
        <taxon>Magnoliopsida</taxon>
        <taxon>Liliopsida</taxon>
        <taxon>Poales</taxon>
        <taxon>Poaceae</taxon>
        <taxon>BOP clade</taxon>
        <taxon>Oryzoideae</taxon>
        <taxon>Oryzeae</taxon>
        <taxon>Oryzinae</taxon>
        <taxon>Oryza</taxon>
    </lineage>
</organism>
<reference evidence="2" key="1">
    <citation type="submission" date="2015-04" db="UniProtKB">
        <authorList>
            <consortium name="EnsemblPlants"/>
        </authorList>
    </citation>
    <scope>IDENTIFICATION</scope>
    <source>
        <strain evidence="2">SL10</strain>
    </source>
</reference>
<dbReference type="AlphaFoldDB" id="A0A0E0HPY8"/>
<dbReference type="Gramene" id="ONIVA06G15040.1">
    <property type="protein sequence ID" value="ONIVA06G15040.1"/>
    <property type="gene ID" value="ONIVA06G15040"/>
</dbReference>
<accession>A0A0E0HPY8</accession>
<evidence type="ECO:0000313" key="3">
    <source>
        <dbReference type="Proteomes" id="UP000006591"/>
    </source>
</evidence>
<proteinExistence type="predicted"/>